<accession>I3Z5M7</accession>
<dbReference type="EMBL" id="CP003281">
    <property type="protein sequence ID" value="AFL84545.1"/>
    <property type="molecule type" value="Genomic_DNA"/>
</dbReference>
<dbReference type="KEGG" id="bbd:Belba_1970"/>
<keyword evidence="1" id="KW-0732">Signal</keyword>
<organism evidence="2 3">
    <name type="scientific">Belliella baltica (strain DSM 15883 / CIP 108006 / LMG 21964 / BA134)</name>
    <dbReference type="NCBI Taxonomy" id="866536"/>
    <lineage>
        <taxon>Bacteria</taxon>
        <taxon>Pseudomonadati</taxon>
        <taxon>Bacteroidota</taxon>
        <taxon>Cytophagia</taxon>
        <taxon>Cytophagales</taxon>
        <taxon>Cyclobacteriaceae</taxon>
        <taxon>Belliella</taxon>
    </lineage>
</organism>
<evidence type="ECO:0000313" key="3">
    <source>
        <dbReference type="Proteomes" id="UP000006050"/>
    </source>
</evidence>
<sequence length="45" mass="5215">MFNFKNKLFKKKMIYAVFACLMMTFAFAVNAQEEEEELGGMSLGR</sequence>
<evidence type="ECO:0000256" key="1">
    <source>
        <dbReference type="SAM" id="SignalP"/>
    </source>
</evidence>
<dbReference type="STRING" id="866536.Belba_1970"/>
<name>I3Z5M7_BELBD</name>
<proteinExistence type="predicted"/>
<evidence type="ECO:0000313" key="2">
    <source>
        <dbReference type="EMBL" id="AFL84545.1"/>
    </source>
</evidence>
<dbReference type="AlphaFoldDB" id="I3Z5M7"/>
<feature type="chain" id="PRO_5003684579" evidence="1">
    <location>
        <begin position="29"/>
        <end position="45"/>
    </location>
</feature>
<dbReference type="HOGENOM" id="CLU_3196585_0_0_10"/>
<protein>
    <submittedName>
        <fullName evidence="2">Uncharacterized protein</fullName>
    </submittedName>
</protein>
<keyword evidence="3" id="KW-1185">Reference proteome</keyword>
<feature type="signal peptide" evidence="1">
    <location>
        <begin position="1"/>
        <end position="28"/>
    </location>
</feature>
<gene>
    <name evidence="2" type="ordered locus">Belba_1970</name>
</gene>
<reference evidence="3" key="1">
    <citation type="submission" date="2012-06" db="EMBL/GenBank/DDBJ databases">
        <title>The complete genome of Belliella baltica DSM 15883.</title>
        <authorList>
            <person name="Lucas S."/>
            <person name="Copeland A."/>
            <person name="Lapidus A."/>
            <person name="Goodwin L."/>
            <person name="Pitluck S."/>
            <person name="Peters L."/>
            <person name="Mikhailova N."/>
            <person name="Davenport K."/>
            <person name="Kyrpides N."/>
            <person name="Mavromatis K."/>
            <person name="Pagani I."/>
            <person name="Ivanova N."/>
            <person name="Ovchinnikova G."/>
            <person name="Zeytun A."/>
            <person name="Detter J.C."/>
            <person name="Han C."/>
            <person name="Land M."/>
            <person name="Hauser L."/>
            <person name="Markowitz V."/>
            <person name="Cheng J.-F."/>
            <person name="Hugenholtz P."/>
            <person name="Woyke T."/>
            <person name="Wu D."/>
            <person name="Tindall B."/>
            <person name="Pomrenke H."/>
            <person name="Brambilla E."/>
            <person name="Klenk H.-P."/>
            <person name="Eisen J.A."/>
        </authorList>
    </citation>
    <scope>NUCLEOTIDE SEQUENCE [LARGE SCALE GENOMIC DNA]</scope>
    <source>
        <strain evidence="3">DSM 15883 / CIP 108006 / LMG 21964 / BA134</strain>
    </source>
</reference>
<dbReference type="Proteomes" id="UP000006050">
    <property type="component" value="Chromosome"/>
</dbReference>